<accession>A0A1Q1PU35</accession>
<keyword evidence="2" id="KW-1185">Reference proteome</keyword>
<name>A0A1Q1PU35_9CAUD</name>
<evidence type="ECO:0000313" key="1">
    <source>
        <dbReference type="EMBL" id="AQN31587.1"/>
    </source>
</evidence>
<evidence type="ECO:0000313" key="2">
    <source>
        <dbReference type="Proteomes" id="UP000226369"/>
    </source>
</evidence>
<gene>
    <name evidence="1" type="ORF">B_3</name>
</gene>
<proteinExistence type="predicted"/>
<dbReference type="Proteomes" id="UP000226369">
    <property type="component" value="Segment"/>
</dbReference>
<organism evidence="1 2">
    <name type="scientific">Escherichia phage vB_EcoP_B</name>
    <dbReference type="NCBI Taxonomy" id="1933107"/>
    <lineage>
        <taxon>Viruses</taxon>
        <taxon>Duplodnaviria</taxon>
        <taxon>Heunggongvirae</taxon>
        <taxon>Uroviricota</taxon>
        <taxon>Caudoviricetes</taxon>
        <taxon>Autographivirales</taxon>
        <taxon>Autosignataviridae</taxon>
        <taxon>Molineuxvirinae</taxon>
        <taxon>Vectrevirus</taxon>
        <taxon>Vectrevirus bee</taxon>
    </lineage>
</organism>
<reference evidence="1 2" key="1">
    <citation type="submission" date="2016-11" db="EMBL/GenBank/DDBJ databases">
        <title>Biological and genomic characterization of a historic collection of therapeutic Escherichia coli bacteriophage.</title>
        <authorList>
            <person name="Baig A."/>
            <person name="Colom J."/>
            <person name="Atterbury R."/>
            <person name="Barrow P."/>
        </authorList>
    </citation>
    <scope>NUCLEOTIDE SEQUENCE [LARGE SCALE GENOMIC DNA]</scope>
</reference>
<protein>
    <submittedName>
        <fullName evidence="1">Uncharacterized protein</fullName>
    </submittedName>
</protein>
<sequence>MVQTKKKPTISFEGMEMLEMILKPSSPKVTKTHEELIVDEVKRYIMDCVRAQLVVQ</sequence>
<dbReference type="EMBL" id="KY295891">
    <property type="protein sequence ID" value="AQN31587.1"/>
    <property type="molecule type" value="Genomic_DNA"/>
</dbReference>